<evidence type="ECO:0000313" key="1">
    <source>
        <dbReference type="EMBL" id="GFD50010.1"/>
    </source>
</evidence>
<dbReference type="AlphaFoldDB" id="A0A699WUU6"/>
<name>A0A699WUU6_TANCI</name>
<protein>
    <submittedName>
        <fullName evidence="1">Uncharacterized protein</fullName>
    </submittedName>
</protein>
<comment type="caution">
    <text evidence="1">The sequence shown here is derived from an EMBL/GenBank/DDBJ whole genome shotgun (WGS) entry which is preliminary data.</text>
</comment>
<gene>
    <name evidence="1" type="ORF">Tci_921979</name>
</gene>
<organism evidence="1">
    <name type="scientific">Tanacetum cinerariifolium</name>
    <name type="common">Dalmatian daisy</name>
    <name type="synonym">Chrysanthemum cinerariifolium</name>
    <dbReference type="NCBI Taxonomy" id="118510"/>
    <lineage>
        <taxon>Eukaryota</taxon>
        <taxon>Viridiplantae</taxon>
        <taxon>Streptophyta</taxon>
        <taxon>Embryophyta</taxon>
        <taxon>Tracheophyta</taxon>
        <taxon>Spermatophyta</taxon>
        <taxon>Magnoliopsida</taxon>
        <taxon>eudicotyledons</taxon>
        <taxon>Gunneridae</taxon>
        <taxon>Pentapetalae</taxon>
        <taxon>asterids</taxon>
        <taxon>campanulids</taxon>
        <taxon>Asterales</taxon>
        <taxon>Asteraceae</taxon>
        <taxon>Asteroideae</taxon>
        <taxon>Anthemideae</taxon>
        <taxon>Anthemidinae</taxon>
        <taxon>Tanacetum</taxon>
    </lineage>
</organism>
<reference evidence="1" key="1">
    <citation type="journal article" date="2019" name="Sci. Rep.">
        <title>Draft genome of Tanacetum cinerariifolium, the natural source of mosquito coil.</title>
        <authorList>
            <person name="Yamashiro T."/>
            <person name="Shiraishi A."/>
            <person name="Satake H."/>
            <person name="Nakayama K."/>
        </authorList>
    </citation>
    <scope>NUCLEOTIDE SEQUENCE</scope>
</reference>
<sequence>MLDTSIFDDEEVIGAKEFSIVDSVAGEVVIFVGVEDSTAATSAGVEVSAAAITSQISM</sequence>
<dbReference type="EMBL" id="BKCJ011751308">
    <property type="protein sequence ID" value="GFD50010.1"/>
    <property type="molecule type" value="Genomic_DNA"/>
</dbReference>
<feature type="non-terminal residue" evidence="1">
    <location>
        <position position="58"/>
    </location>
</feature>
<accession>A0A699WUU6</accession>
<proteinExistence type="predicted"/>